<proteinExistence type="predicted"/>
<gene>
    <name evidence="1" type="ORF">BJ138DRAFT_1130590</name>
</gene>
<organism evidence="1 2">
    <name type="scientific">Hygrophoropsis aurantiaca</name>
    <dbReference type="NCBI Taxonomy" id="72124"/>
    <lineage>
        <taxon>Eukaryota</taxon>
        <taxon>Fungi</taxon>
        <taxon>Dikarya</taxon>
        <taxon>Basidiomycota</taxon>
        <taxon>Agaricomycotina</taxon>
        <taxon>Agaricomycetes</taxon>
        <taxon>Agaricomycetidae</taxon>
        <taxon>Boletales</taxon>
        <taxon>Coniophorineae</taxon>
        <taxon>Hygrophoropsidaceae</taxon>
        <taxon>Hygrophoropsis</taxon>
    </lineage>
</organism>
<accession>A0ACB7ZWC0</accession>
<evidence type="ECO:0000313" key="2">
    <source>
        <dbReference type="Proteomes" id="UP000790377"/>
    </source>
</evidence>
<sequence length="321" mass="35401">MAEFVLIQQLQTQQTMIYCIAAGGALVAYDQVLTFSQEVNLVWNQQRSFMTALYLIARYVGSLYVIGSAAFYMRINWTYSVIVNMYLATSWAGNIFLLTMQAILVIRVYALFNRSKKVLVFLATSYMLQATATFVMTGLTANKQVLDGYVTSIGPAIGSVTQAVNENSSAFPSTIDDDGTILLMVFNSILTFFALWAFVKHALEARTMDGGWSINVLVRTLVADHLLYFVCNLAWLLLALANTYGTEVSMISTGSPNRVFRAQPTDALVAVVGPRMVISIRTTENKTRGEGGTLEGEVSTIRFGIQEPPTQSESVMEEGVF</sequence>
<reference evidence="1" key="1">
    <citation type="journal article" date="2021" name="New Phytol.">
        <title>Evolutionary innovations through gain and loss of genes in the ectomycorrhizal Boletales.</title>
        <authorList>
            <person name="Wu G."/>
            <person name="Miyauchi S."/>
            <person name="Morin E."/>
            <person name="Kuo A."/>
            <person name="Drula E."/>
            <person name="Varga T."/>
            <person name="Kohler A."/>
            <person name="Feng B."/>
            <person name="Cao Y."/>
            <person name="Lipzen A."/>
            <person name="Daum C."/>
            <person name="Hundley H."/>
            <person name="Pangilinan J."/>
            <person name="Johnson J."/>
            <person name="Barry K."/>
            <person name="LaButti K."/>
            <person name="Ng V."/>
            <person name="Ahrendt S."/>
            <person name="Min B."/>
            <person name="Choi I.G."/>
            <person name="Park H."/>
            <person name="Plett J.M."/>
            <person name="Magnuson J."/>
            <person name="Spatafora J.W."/>
            <person name="Nagy L.G."/>
            <person name="Henrissat B."/>
            <person name="Grigoriev I.V."/>
            <person name="Yang Z.L."/>
            <person name="Xu J."/>
            <person name="Martin F.M."/>
        </authorList>
    </citation>
    <scope>NUCLEOTIDE SEQUENCE</scope>
    <source>
        <strain evidence="1">ATCC 28755</strain>
    </source>
</reference>
<comment type="caution">
    <text evidence="1">The sequence shown here is derived from an EMBL/GenBank/DDBJ whole genome shotgun (WGS) entry which is preliminary data.</text>
</comment>
<keyword evidence="2" id="KW-1185">Reference proteome</keyword>
<name>A0ACB7ZWC0_9AGAM</name>
<protein>
    <submittedName>
        <fullName evidence="1">Uncharacterized protein</fullName>
    </submittedName>
</protein>
<dbReference type="Proteomes" id="UP000790377">
    <property type="component" value="Unassembled WGS sequence"/>
</dbReference>
<dbReference type="EMBL" id="MU268235">
    <property type="protein sequence ID" value="KAH7905251.1"/>
    <property type="molecule type" value="Genomic_DNA"/>
</dbReference>
<evidence type="ECO:0000313" key="1">
    <source>
        <dbReference type="EMBL" id="KAH7905251.1"/>
    </source>
</evidence>